<comment type="caution">
    <text evidence="1">The sequence shown here is derived from an EMBL/GenBank/DDBJ whole genome shotgun (WGS) entry which is preliminary data.</text>
</comment>
<dbReference type="Proteomes" id="UP001621706">
    <property type="component" value="Unassembled WGS sequence"/>
</dbReference>
<organism evidence="1 2">
    <name type="scientific">Flavobacterium oreochromis</name>
    <dbReference type="NCBI Taxonomy" id="2906078"/>
    <lineage>
        <taxon>Bacteria</taxon>
        <taxon>Pseudomonadati</taxon>
        <taxon>Bacteroidota</taxon>
        <taxon>Flavobacteriia</taxon>
        <taxon>Flavobacteriales</taxon>
        <taxon>Flavobacteriaceae</taxon>
        <taxon>Flavobacterium</taxon>
    </lineage>
</organism>
<gene>
    <name evidence="1" type="ORF">V3I07_14930</name>
</gene>
<dbReference type="RefSeq" id="WP_405344173.1">
    <property type="nucleotide sequence ID" value="NZ_JAZGZP010000040.1"/>
</dbReference>
<proteinExistence type="predicted"/>
<evidence type="ECO:0000313" key="2">
    <source>
        <dbReference type="Proteomes" id="UP001621706"/>
    </source>
</evidence>
<name>A0ABW8PCK1_9FLAO</name>
<protein>
    <submittedName>
        <fullName evidence="1">Uncharacterized protein</fullName>
    </submittedName>
</protein>
<accession>A0ABW8PCK1</accession>
<reference evidence="1 2" key="1">
    <citation type="submission" date="2024-02" db="EMBL/GenBank/DDBJ databases">
        <title>Comparative Genomic Analysis of Flavobacterium Species Causing Columnaris Disease of Freshwater Fish in Thailand: Insights into Virulence and Resistance Mechanisms.</title>
        <authorList>
            <person name="Nguyen D."/>
            <person name="Chokmangmeepisarn P."/>
            <person name="Khianchaikhan K."/>
            <person name="Morishita M."/>
            <person name="Bunnoy A."/>
            <person name="Rodkhum C."/>
        </authorList>
    </citation>
    <scope>NUCLEOTIDE SEQUENCE [LARGE SCALE GENOMIC DNA]</scope>
    <source>
        <strain evidence="1 2">CNRT2201</strain>
    </source>
</reference>
<keyword evidence="2" id="KW-1185">Reference proteome</keyword>
<evidence type="ECO:0000313" key="1">
    <source>
        <dbReference type="EMBL" id="MFK7002171.1"/>
    </source>
</evidence>
<sequence length="275" mass="31095">MAYKTIYNARGANAAFRLDVSLLEKIAVLRNDANFIQKIGGEAELEKIIQANVRARCKSCGNAGADYLKHIDEYLDDVHHFATNYHGVDGFRDVLTDIKRINSTGSPNLNVESSAFMLRVLKAKQSTFLGKITKFEGSIDDAVNGCKYDITFNNGIKVTFGEFKSYKAESLSNFLKSGGDTYQQFTTYIGKVNSIDELHYYFDINKISDISVIKNRFKNILKANAQSIFNTNPKIFKVFDKIGGDKIEDWEDFSELLNHSTFSNNHPIFDFIKLN</sequence>
<dbReference type="EMBL" id="JAZGZP010000040">
    <property type="protein sequence ID" value="MFK7002171.1"/>
    <property type="molecule type" value="Genomic_DNA"/>
</dbReference>